<dbReference type="STRING" id="765440.A0A0C3EEH4"/>
<dbReference type="EMBL" id="KN833521">
    <property type="protein sequence ID" value="KIM71070.1"/>
    <property type="molecule type" value="Genomic_DNA"/>
</dbReference>
<gene>
    <name evidence="4" type="ORF">PILCRDRAFT_94040</name>
</gene>
<dbReference type="OrthoDB" id="3270319at2759"/>
<proteinExistence type="predicted"/>
<dbReference type="CDD" id="cd18793">
    <property type="entry name" value="SF2_C_SNF"/>
    <property type="match status" value="1"/>
</dbReference>
<name>A0A0C3EEH4_PILCF</name>
<dbReference type="PANTHER" id="PTHR10799">
    <property type="entry name" value="SNF2/RAD54 HELICASE FAMILY"/>
    <property type="match status" value="1"/>
</dbReference>
<feature type="compositionally biased region" description="Basic and acidic residues" evidence="2">
    <location>
        <begin position="348"/>
        <end position="360"/>
    </location>
</feature>
<dbReference type="Gene3D" id="3.40.50.300">
    <property type="entry name" value="P-loop containing nucleotide triphosphate hydrolases"/>
    <property type="match status" value="1"/>
</dbReference>
<dbReference type="AlphaFoldDB" id="A0A0C3EEH4"/>
<evidence type="ECO:0000256" key="1">
    <source>
        <dbReference type="ARBA" id="ARBA00022801"/>
    </source>
</evidence>
<evidence type="ECO:0000256" key="2">
    <source>
        <dbReference type="SAM" id="MobiDB-lite"/>
    </source>
</evidence>
<dbReference type="InterPro" id="IPR049730">
    <property type="entry name" value="SNF2/RAD54-like_C"/>
</dbReference>
<feature type="compositionally biased region" description="Acidic residues" evidence="2">
    <location>
        <begin position="244"/>
        <end position="253"/>
    </location>
</feature>
<organism evidence="4 5">
    <name type="scientific">Piloderma croceum (strain F 1598)</name>
    <dbReference type="NCBI Taxonomy" id="765440"/>
    <lineage>
        <taxon>Eukaryota</taxon>
        <taxon>Fungi</taxon>
        <taxon>Dikarya</taxon>
        <taxon>Basidiomycota</taxon>
        <taxon>Agaricomycotina</taxon>
        <taxon>Agaricomycetes</taxon>
        <taxon>Agaricomycetidae</taxon>
        <taxon>Atheliales</taxon>
        <taxon>Atheliaceae</taxon>
        <taxon>Piloderma</taxon>
    </lineage>
</organism>
<feature type="compositionally biased region" description="Polar residues" evidence="2">
    <location>
        <begin position="293"/>
        <end position="304"/>
    </location>
</feature>
<dbReference type="HOGENOM" id="CLU_595981_0_0_1"/>
<reference evidence="4 5" key="1">
    <citation type="submission" date="2014-04" db="EMBL/GenBank/DDBJ databases">
        <authorList>
            <consortium name="DOE Joint Genome Institute"/>
            <person name="Kuo A."/>
            <person name="Tarkka M."/>
            <person name="Buscot F."/>
            <person name="Kohler A."/>
            <person name="Nagy L.G."/>
            <person name="Floudas D."/>
            <person name="Copeland A."/>
            <person name="Barry K.W."/>
            <person name="Cichocki N."/>
            <person name="Veneault-Fourrey C."/>
            <person name="LaButti K."/>
            <person name="Lindquist E.A."/>
            <person name="Lipzen A."/>
            <person name="Lundell T."/>
            <person name="Morin E."/>
            <person name="Murat C."/>
            <person name="Sun H."/>
            <person name="Tunlid A."/>
            <person name="Henrissat B."/>
            <person name="Grigoriev I.V."/>
            <person name="Hibbett D.S."/>
            <person name="Martin F."/>
            <person name="Nordberg H.P."/>
            <person name="Cantor M.N."/>
            <person name="Hua S.X."/>
        </authorList>
    </citation>
    <scope>NUCLEOTIDE SEQUENCE [LARGE SCALE GENOMIC DNA]</scope>
    <source>
        <strain evidence="4 5">F 1598</strain>
    </source>
</reference>
<evidence type="ECO:0000313" key="5">
    <source>
        <dbReference type="Proteomes" id="UP000054166"/>
    </source>
</evidence>
<dbReference type="Pfam" id="PF00271">
    <property type="entry name" value="Helicase_C"/>
    <property type="match status" value="1"/>
</dbReference>
<reference evidence="5" key="2">
    <citation type="submission" date="2015-01" db="EMBL/GenBank/DDBJ databases">
        <title>Evolutionary Origins and Diversification of the Mycorrhizal Mutualists.</title>
        <authorList>
            <consortium name="DOE Joint Genome Institute"/>
            <consortium name="Mycorrhizal Genomics Consortium"/>
            <person name="Kohler A."/>
            <person name="Kuo A."/>
            <person name="Nagy L.G."/>
            <person name="Floudas D."/>
            <person name="Copeland A."/>
            <person name="Barry K.W."/>
            <person name="Cichocki N."/>
            <person name="Veneault-Fourrey C."/>
            <person name="LaButti K."/>
            <person name="Lindquist E.A."/>
            <person name="Lipzen A."/>
            <person name="Lundell T."/>
            <person name="Morin E."/>
            <person name="Murat C."/>
            <person name="Riley R."/>
            <person name="Ohm R."/>
            <person name="Sun H."/>
            <person name="Tunlid A."/>
            <person name="Henrissat B."/>
            <person name="Grigoriev I.V."/>
            <person name="Hibbett D.S."/>
            <person name="Martin F."/>
        </authorList>
    </citation>
    <scope>NUCLEOTIDE SEQUENCE [LARGE SCALE GENOMIC DNA]</scope>
    <source>
        <strain evidence="5">F 1598</strain>
    </source>
</reference>
<protein>
    <recommendedName>
        <fullName evidence="3">Helicase C-terminal domain-containing protein</fullName>
    </recommendedName>
</protein>
<dbReference type="Proteomes" id="UP000054166">
    <property type="component" value="Unassembled WGS sequence"/>
</dbReference>
<feature type="region of interest" description="Disordered" evidence="2">
    <location>
        <begin position="242"/>
        <end position="389"/>
    </location>
</feature>
<keyword evidence="1" id="KW-0378">Hydrolase</keyword>
<evidence type="ECO:0000259" key="3">
    <source>
        <dbReference type="PROSITE" id="PS51194"/>
    </source>
</evidence>
<feature type="domain" description="Helicase C-terminal" evidence="3">
    <location>
        <begin position="82"/>
        <end position="245"/>
    </location>
</feature>
<dbReference type="InterPro" id="IPR027417">
    <property type="entry name" value="P-loop_NTPase"/>
</dbReference>
<dbReference type="SUPFAM" id="SSF52540">
    <property type="entry name" value="P-loop containing nucleoside triphosphate hydrolases"/>
    <property type="match status" value="1"/>
</dbReference>
<dbReference type="SMART" id="SM00490">
    <property type="entry name" value="HELICc"/>
    <property type="match status" value="1"/>
</dbReference>
<dbReference type="GO" id="GO:0016787">
    <property type="term" value="F:hydrolase activity"/>
    <property type="evidence" value="ECO:0007669"/>
    <property type="project" value="UniProtKB-KW"/>
</dbReference>
<dbReference type="PROSITE" id="PS51194">
    <property type="entry name" value="HELICASE_CTER"/>
    <property type="match status" value="1"/>
</dbReference>
<dbReference type="InterPro" id="IPR001650">
    <property type="entry name" value="Helicase_C-like"/>
</dbReference>
<sequence length="459" mass="50364">MTSAAALDGSRFFIEYRKGLGHHAAASTNPKLPKINSLEDWQKNPSTKYQVCIDTVKHLLSRDDAPKPESDSDGKVIFPPLPPVSEGEFTPGSTRKGIIYAEFTSMVPFLQDVFKVHGIKTLALNGSMSFDKRQRVVNEFRNSDSVRILIISAVGNTGLNLACADFLIFVDQPWSGQDVDQGRGRVCRYPQKKEVWILHILALNTSDVIMSTMALGKKDMLDAFVSAHGGQEILNALSYRMDEGSDEPTPVEEDVPKTKKGKKRASRTDGGTQVKSKDKKPKKSGKSDEGPNTDRQSASTTESQIMDRHTCELTVASRGNAGHSGVMDNDVVLQPDIERTDGSSSLKRKAEEIPDGEPRAKMTLNPTTGRKSSESSQDDIHRATHHRKQVNVSRNNDEIDGDESGGIYGLAAHFPVDNAGLGESKLPFDIIVINRSEGIFVARIFPLSSNTRPTANKFK</sequence>
<accession>A0A0C3EEH4</accession>
<keyword evidence="5" id="KW-1185">Reference proteome</keyword>
<dbReference type="InParanoid" id="A0A0C3EEH4"/>
<evidence type="ECO:0000313" key="4">
    <source>
        <dbReference type="EMBL" id="KIM71070.1"/>
    </source>
</evidence>